<dbReference type="GO" id="GO:0070628">
    <property type="term" value="F:proteasome binding"/>
    <property type="evidence" value="ECO:0007669"/>
    <property type="project" value="TreeGrafter"/>
</dbReference>
<dbReference type="PANTHER" id="PTHR28032:SF1">
    <property type="entry name" value="FI02826P"/>
    <property type="match status" value="1"/>
</dbReference>
<dbReference type="GO" id="GO:0071630">
    <property type="term" value="P:nuclear protein quality control by the ubiquitin-proteasome system"/>
    <property type="evidence" value="ECO:0007669"/>
    <property type="project" value="InterPro"/>
</dbReference>
<organism evidence="2 3">
    <name type="scientific">Allacma fusca</name>
    <dbReference type="NCBI Taxonomy" id="39272"/>
    <lineage>
        <taxon>Eukaryota</taxon>
        <taxon>Metazoa</taxon>
        <taxon>Ecdysozoa</taxon>
        <taxon>Arthropoda</taxon>
        <taxon>Hexapoda</taxon>
        <taxon>Collembola</taxon>
        <taxon>Symphypleona</taxon>
        <taxon>Sminthuridae</taxon>
        <taxon>Allacma</taxon>
    </lineage>
</organism>
<protein>
    <submittedName>
        <fullName evidence="2">Uncharacterized protein</fullName>
    </submittedName>
</protein>
<dbReference type="EMBL" id="CAJVCH010051161">
    <property type="protein sequence ID" value="CAG7718140.1"/>
    <property type="molecule type" value="Genomic_DNA"/>
</dbReference>
<comment type="caution">
    <text evidence="2">The sequence shown here is derived from an EMBL/GenBank/DDBJ whole genome shotgun (WGS) entry which is preliminary data.</text>
</comment>
<proteinExistence type="predicted"/>
<feature type="compositionally biased region" description="Polar residues" evidence="1">
    <location>
        <begin position="89"/>
        <end position="99"/>
    </location>
</feature>
<dbReference type="Proteomes" id="UP000708208">
    <property type="component" value="Unassembled WGS sequence"/>
</dbReference>
<evidence type="ECO:0000256" key="1">
    <source>
        <dbReference type="SAM" id="MobiDB-lite"/>
    </source>
</evidence>
<dbReference type="InterPro" id="IPR013868">
    <property type="entry name" value="Cut8/Sts1_fam"/>
</dbReference>
<evidence type="ECO:0000313" key="2">
    <source>
        <dbReference type="EMBL" id="CAG7718140.1"/>
    </source>
</evidence>
<reference evidence="2" key="1">
    <citation type="submission" date="2021-06" db="EMBL/GenBank/DDBJ databases">
        <authorList>
            <person name="Hodson N. C."/>
            <person name="Mongue J. A."/>
            <person name="Jaron S. K."/>
        </authorList>
    </citation>
    <scope>NUCLEOTIDE SEQUENCE</scope>
</reference>
<gene>
    <name evidence="2" type="ORF">AFUS01_LOCUS7558</name>
</gene>
<sequence length="326" mass="36630">MVRLASSRTPVLTDITDRGLQIFDERVSTPRMNTRTVTMTPSTPERVPTFESTPSAVWSPVTPPSTGRYTRSRSSSFSPRHLSFPQPVTPLQTASTSRIRASPRKRILVGANDGAMTCQFSPKKLKIDLQEKKPSSFMTGLLALNSDQLISLIGKLVGESDDEANEKLVQLIPTPDLKHIDKEMRYLRAAVNKSVANRNSRFVSKTDAVAFTRAQVHLQNFKKYLTSTGIRMTKSEQWSSVVKFVILAWNHARLTPKWDKPYHNDIKAKCFKFLSNQLIEAIKKGKFSSEDLSKISDQASLMLYDSETIRSCILLVNNLNCSYSPS</sequence>
<dbReference type="OrthoDB" id="10061064at2759"/>
<feature type="compositionally biased region" description="Low complexity" evidence="1">
    <location>
        <begin position="64"/>
        <end position="80"/>
    </location>
</feature>
<dbReference type="AlphaFoldDB" id="A0A8J2NXJ1"/>
<name>A0A8J2NXJ1_9HEXA</name>
<dbReference type="GO" id="GO:0031144">
    <property type="term" value="P:proteasome localization"/>
    <property type="evidence" value="ECO:0007669"/>
    <property type="project" value="InterPro"/>
</dbReference>
<dbReference type="Pfam" id="PF08559">
    <property type="entry name" value="Cut8"/>
    <property type="match status" value="1"/>
</dbReference>
<accession>A0A8J2NXJ1</accession>
<dbReference type="GO" id="GO:0031965">
    <property type="term" value="C:nuclear membrane"/>
    <property type="evidence" value="ECO:0007669"/>
    <property type="project" value="TreeGrafter"/>
</dbReference>
<evidence type="ECO:0000313" key="3">
    <source>
        <dbReference type="Proteomes" id="UP000708208"/>
    </source>
</evidence>
<feature type="region of interest" description="Disordered" evidence="1">
    <location>
        <begin position="35"/>
        <end position="99"/>
    </location>
</feature>
<keyword evidence="3" id="KW-1185">Reference proteome</keyword>
<dbReference type="PANTHER" id="PTHR28032">
    <property type="entry name" value="FI02826P"/>
    <property type="match status" value="1"/>
</dbReference>